<keyword evidence="3" id="KW-1003">Cell membrane</keyword>
<feature type="compositionally biased region" description="Basic and acidic residues" evidence="7">
    <location>
        <begin position="219"/>
        <end position="233"/>
    </location>
</feature>
<dbReference type="GO" id="GO:0005886">
    <property type="term" value="C:plasma membrane"/>
    <property type="evidence" value="ECO:0007669"/>
    <property type="project" value="UniProtKB-SubCell"/>
</dbReference>
<evidence type="ECO:0000313" key="11">
    <source>
        <dbReference type="Proteomes" id="UP000031524"/>
    </source>
</evidence>
<evidence type="ECO:0000256" key="7">
    <source>
        <dbReference type="SAM" id="MobiDB-lite"/>
    </source>
</evidence>
<proteinExistence type="inferred from homology"/>
<organism evidence="10 11">
    <name type="scientific">Corynebacterium humireducens NBRC 106098 = DSM 45392</name>
    <dbReference type="NCBI Taxonomy" id="1223515"/>
    <lineage>
        <taxon>Bacteria</taxon>
        <taxon>Bacillati</taxon>
        <taxon>Actinomycetota</taxon>
        <taxon>Actinomycetes</taxon>
        <taxon>Mycobacteriales</taxon>
        <taxon>Corynebacteriaceae</taxon>
        <taxon>Corynebacterium</taxon>
    </lineage>
</organism>
<evidence type="ECO:0000256" key="2">
    <source>
        <dbReference type="ARBA" id="ARBA00010792"/>
    </source>
</evidence>
<comment type="similarity">
    <text evidence="2">Belongs to the DedA family.</text>
</comment>
<gene>
    <name evidence="10" type="ORF">B842_01125</name>
</gene>
<keyword evidence="6 8" id="KW-0472">Membrane</keyword>
<keyword evidence="11" id="KW-1185">Reference proteome</keyword>
<dbReference type="Proteomes" id="UP000031524">
    <property type="component" value="Chromosome"/>
</dbReference>
<dbReference type="PANTHER" id="PTHR42709">
    <property type="entry name" value="ALKALINE PHOSPHATASE LIKE PROTEIN"/>
    <property type="match status" value="1"/>
</dbReference>
<dbReference type="STRING" id="1223515.B842_01125"/>
<dbReference type="PANTHER" id="PTHR42709:SF6">
    <property type="entry name" value="UNDECAPRENYL PHOSPHATE TRANSPORTER A"/>
    <property type="match status" value="1"/>
</dbReference>
<feature type="transmembrane region" description="Helical" evidence="8">
    <location>
        <begin position="55"/>
        <end position="77"/>
    </location>
</feature>
<dbReference type="RefSeq" id="WP_082028328.1">
    <property type="nucleotide sequence ID" value="NZ_BCSU01000008.1"/>
</dbReference>
<accession>A0A0B5D0B6</accession>
<dbReference type="AlphaFoldDB" id="A0A0B5D0B6"/>
<feature type="transmembrane region" description="Helical" evidence="8">
    <location>
        <begin position="12"/>
        <end position="35"/>
    </location>
</feature>
<dbReference type="HOGENOM" id="CLU_044208_2_2_11"/>
<dbReference type="InterPro" id="IPR051311">
    <property type="entry name" value="DedA_domain"/>
</dbReference>
<feature type="domain" description="VTT" evidence="9">
    <location>
        <begin position="35"/>
        <end position="160"/>
    </location>
</feature>
<evidence type="ECO:0000256" key="6">
    <source>
        <dbReference type="ARBA" id="ARBA00023136"/>
    </source>
</evidence>
<protein>
    <recommendedName>
        <fullName evidence="9">VTT domain-containing protein</fullName>
    </recommendedName>
</protein>
<evidence type="ECO:0000256" key="8">
    <source>
        <dbReference type="SAM" id="Phobius"/>
    </source>
</evidence>
<dbReference type="OrthoDB" id="9813426at2"/>
<keyword evidence="4 8" id="KW-0812">Transmembrane</keyword>
<evidence type="ECO:0000256" key="4">
    <source>
        <dbReference type="ARBA" id="ARBA00022692"/>
    </source>
</evidence>
<reference evidence="10 11" key="1">
    <citation type="submission" date="2013-04" db="EMBL/GenBank/DDBJ databases">
        <title>Complete genome sequence of Corynebacterium humireducens DSM 45392(T), isolated from a wastewater-fed microbial fuel cell.</title>
        <authorList>
            <person name="Ruckert C."/>
            <person name="Albersmeier A."/>
            <person name="Kalinowski J."/>
        </authorList>
    </citation>
    <scope>NUCLEOTIDE SEQUENCE [LARGE SCALE GENOMIC DNA]</scope>
    <source>
        <strain evidence="11">MFC-5</strain>
    </source>
</reference>
<evidence type="ECO:0000256" key="1">
    <source>
        <dbReference type="ARBA" id="ARBA00004651"/>
    </source>
</evidence>
<feature type="transmembrane region" description="Helical" evidence="8">
    <location>
        <begin position="139"/>
        <end position="163"/>
    </location>
</feature>
<evidence type="ECO:0000256" key="3">
    <source>
        <dbReference type="ARBA" id="ARBA00022475"/>
    </source>
</evidence>
<comment type="subcellular location">
    <subcellularLocation>
        <location evidence="1">Cell membrane</location>
        <topology evidence="1">Multi-pass membrane protein</topology>
    </subcellularLocation>
</comment>
<name>A0A0B5D0B6_9CORY</name>
<dbReference type="EMBL" id="CP005286">
    <property type="protein sequence ID" value="AJE32081.1"/>
    <property type="molecule type" value="Genomic_DNA"/>
</dbReference>
<feature type="region of interest" description="Disordered" evidence="7">
    <location>
        <begin position="198"/>
        <end position="233"/>
    </location>
</feature>
<evidence type="ECO:0000259" key="9">
    <source>
        <dbReference type="Pfam" id="PF09335"/>
    </source>
</evidence>
<evidence type="ECO:0000313" key="10">
    <source>
        <dbReference type="EMBL" id="AJE32081.1"/>
    </source>
</evidence>
<dbReference type="Pfam" id="PF09335">
    <property type="entry name" value="VTT_dom"/>
    <property type="match status" value="1"/>
</dbReference>
<keyword evidence="5 8" id="KW-1133">Transmembrane helix</keyword>
<sequence length="233" mass="25826">MTEQIVTWVETLLTLPAFYPVLGLLVVVDSLFPLIPSEAVLTLAGSWSGARGVPHLPTVLVIAVVGAMIGDNICFLLGTRLIGFVERARDDTPRGRAVLWVRRNIRRNAGTTIIIARFIPWARWFMTIMLGSVRYPWRWFLLYDTIGVLIWALQATLVGYVGGWVFSDYPLLGVVVGISLGAGTGLLIQRVQARWSRRACPGDNPGNNKDRPPLTGGRSLRENYAEPNGREFP</sequence>
<dbReference type="KEGG" id="chm:B842_01125"/>
<feature type="transmembrane region" description="Helical" evidence="8">
    <location>
        <begin position="169"/>
        <end position="188"/>
    </location>
</feature>
<evidence type="ECO:0000256" key="5">
    <source>
        <dbReference type="ARBA" id="ARBA00022989"/>
    </source>
</evidence>
<dbReference type="InterPro" id="IPR032816">
    <property type="entry name" value="VTT_dom"/>
</dbReference>